<proteinExistence type="predicted"/>
<feature type="compositionally biased region" description="Polar residues" evidence="2">
    <location>
        <begin position="393"/>
        <end position="403"/>
    </location>
</feature>
<dbReference type="EMBL" id="RSCD01000008">
    <property type="protein sequence ID" value="RSH91429.1"/>
    <property type="molecule type" value="Genomic_DNA"/>
</dbReference>
<feature type="region of interest" description="Disordered" evidence="2">
    <location>
        <begin position="331"/>
        <end position="498"/>
    </location>
</feature>
<keyword evidence="1" id="KW-0175">Coiled coil</keyword>
<evidence type="ECO:0000256" key="1">
    <source>
        <dbReference type="SAM" id="Coils"/>
    </source>
</evidence>
<dbReference type="InterPro" id="IPR015943">
    <property type="entry name" value="WD40/YVTN_repeat-like_dom_sf"/>
</dbReference>
<dbReference type="OrthoDB" id="2565097at2759"/>
<dbReference type="SUPFAM" id="SSF50978">
    <property type="entry name" value="WD40 repeat-like"/>
    <property type="match status" value="1"/>
</dbReference>
<accession>A0A427YK42</accession>
<dbReference type="Proteomes" id="UP000279259">
    <property type="component" value="Unassembled WGS sequence"/>
</dbReference>
<dbReference type="STRING" id="1890683.A0A427YK42"/>
<reference evidence="3 4" key="1">
    <citation type="submission" date="2018-11" db="EMBL/GenBank/DDBJ databases">
        <title>Genome sequence of Saitozyma podzolica DSM 27192.</title>
        <authorList>
            <person name="Aliyu H."/>
            <person name="Gorte O."/>
            <person name="Ochsenreither K."/>
        </authorList>
    </citation>
    <scope>NUCLEOTIDE SEQUENCE [LARGE SCALE GENOMIC DNA]</scope>
    <source>
        <strain evidence="3 4">DSM 27192</strain>
    </source>
</reference>
<dbReference type="AlphaFoldDB" id="A0A427YK42"/>
<evidence type="ECO:0000313" key="3">
    <source>
        <dbReference type="EMBL" id="RSH91429.1"/>
    </source>
</evidence>
<feature type="coiled-coil region" evidence="1">
    <location>
        <begin position="500"/>
        <end position="556"/>
    </location>
</feature>
<name>A0A427YK42_9TREE</name>
<comment type="caution">
    <text evidence="3">The sequence shown here is derived from an EMBL/GenBank/DDBJ whole genome shotgun (WGS) entry which is preliminary data.</text>
</comment>
<gene>
    <name evidence="3" type="ORF">EHS25_009728</name>
</gene>
<feature type="compositionally biased region" description="Basic and acidic residues" evidence="2">
    <location>
        <begin position="340"/>
        <end position="364"/>
    </location>
</feature>
<organism evidence="3 4">
    <name type="scientific">Saitozyma podzolica</name>
    <dbReference type="NCBI Taxonomy" id="1890683"/>
    <lineage>
        <taxon>Eukaryota</taxon>
        <taxon>Fungi</taxon>
        <taxon>Dikarya</taxon>
        <taxon>Basidiomycota</taxon>
        <taxon>Agaricomycotina</taxon>
        <taxon>Tremellomycetes</taxon>
        <taxon>Tremellales</taxon>
        <taxon>Trimorphomycetaceae</taxon>
        <taxon>Saitozyma</taxon>
    </lineage>
</organism>
<feature type="compositionally biased region" description="Basic and acidic residues" evidence="2">
    <location>
        <begin position="465"/>
        <end position="475"/>
    </location>
</feature>
<keyword evidence="4" id="KW-1185">Reference proteome</keyword>
<protein>
    <submittedName>
        <fullName evidence="3">Uncharacterized protein</fullName>
    </submittedName>
</protein>
<dbReference type="Gene3D" id="2.130.10.10">
    <property type="entry name" value="YVTN repeat-like/Quinoprotein amine dehydrogenase"/>
    <property type="match status" value="1"/>
</dbReference>
<feature type="compositionally biased region" description="Basic and acidic residues" evidence="2">
    <location>
        <begin position="371"/>
        <end position="392"/>
    </location>
</feature>
<evidence type="ECO:0000313" key="4">
    <source>
        <dbReference type="Proteomes" id="UP000279259"/>
    </source>
</evidence>
<feature type="compositionally biased region" description="Low complexity" evidence="2">
    <location>
        <begin position="438"/>
        <end position="447"/>
    </location>
</feature>
<feature type="compositionally biased region" description="Basic and acidic residues" evidence="2">
    <location>
        <begin position="489"/>
        <end position="498"/>
    </location>
</feature>
<sequence>MTTSLLTHPTGLSLLTLSRPLHQTTAHTPLSLPSRFPAGAHPLARTSPSSGHTFVFSPSSSVVWEYDSRGRRVGEMSPPAGSSGKIGMGPSGSITALSSNAGGTLIAAASDAGELVLYDQTQATRLVVPLGTSIAGTITNLSFPPTLPSSLLLSSSTSLHIHLLALPNESSDRIDIREIRPFGSAGQAVGVGRGVLDVVFSPVMESSDGRKKGGLCAVLREGGEVALVGLDAPESAAKVISFGSDLHGLCFLDGASLAGCTKHGSLLIKDLRALAKDPIEIELDQPITSIHTLPSISRTARPSIAPSVVSTARRTPLGEARNVANVEIETMAPPPLPSLKGKEKAAKAVVRREPSSIPTAEKDNAVTAAPERTRKVVRTESESMRDKEREKQPSPSQPQTKSRAVSAPQDAAPRPRPSVGTSRAASNPHPNPHPPHPSLSRPPSSARGTTPAPIIEENENEDQDQDGHEHDEPVGDKAVPASVPGKPRAGPEDKPDWATVDELRREIGNLQLDMLRMGRNLKNEIRRAVHPLANELKESREVIERQRREIERLRRGY</sequence>
<evidence type="ECO:0000256" key="2">
    <source>
        <dbReference type="SAM" id="MobiDB-lite"/>
    </source>
</evidence>
<dbReference type="InterPro" id="IPR036322">
    <property type="entry name" value="WD40_repeat_dom_sf"/>
</dbReference>